<evidence type="ECO:0000256" key="1">
    <source>
        <dbReference type="SAM" id="MobiDB-lite"/>
    </source>
</evidence>
<name>A0A9P6YLR0_RHIOR</name>
<dbReference type="OrthoDB" id="10270154at2759"/>
<dbReference type="Proteomes" id="UP000717996">
    <property type="component" value="Unassembled WGS sequence"/>
</dbReference>
<accession>A0A9P6YLR0</accession>
<evidence type="ECO:0000313" key="3">
    <source>
        <dbReference type="Proteomes" id="UP000717996"/>
    </source>
</evidence>
<dbReference type="AlphaFoldDB" id="A0A9P6YLR0"/>
<sequence length="83" mass="9012">MDLTIVSMKCPEKVALDKRRKDNPAVPSDSNNQSAILSTAVSNPVTAKVPPLEIVMLFDDVSMDTSSVSERSQVDIPVSILRL</sequence>
<proteinExistence type="predicted"/>
<comment type="caution">
    <text evidence="2">The sequence shown here is derived from an EMBL/GenBank/DDBJ whole genome shotgun (WGS) entry which is preliminary data.</text>
</comment>
<evidence type="ECO:0000313" key="2">
    <source>
        <dbReference type="EMBL" id="KAG1551833.1"/>
    </source>
</evidence>
<feature type="region of interest" description="Disordered" evidence="1">
    <location>
        <begin position="14"/>
        <end position="35"/>
    </location>
</feature>
<protein>
    <submittedName>
        <fullName evidence="2">Uncharacterized protein</fullName>
    </submittedName>
</protein>
<reference evidence="2" key="1">
    <citation type="journal article" date="2020" name="Microb. Genom.">
        <title>Genetic diversity of clinical and environmental Mucorales isolates obtained from an investigation of mucormycosis cases among solid organ transplant recipients.</title>
        <authorList>
            <person name="Nguyen M.H."/>
            <person name="Kaul D."/>
            <person name="Muto C."/>
            <person name="Cheng S.J."/>
            <person name="Richter R.A."/>
            <person name="Bruno V.M."/>
            <person name="Liu G."/>
            <person name="Beyhan S."/>
            <person name="Sundermann A.J."/>
            <person name="Mounaud S."/>
            <person name="Pasculle A.W."/>
            <person name="Nierman W.C."/>
            <person name="Driscoll E."/>
            <person name="Cumbie R."/>
            <person name="Clancy C.J."/>
            <person name="Dupont C.L."/>
        </authorList>
    </citation>
    <scope>NUCLEOTIDE SEQUENCE</scope>
    <source>
        <strain evidence="2">GL16</strain>
    </source>
</reference>
<organism evidence="2 3">
    <name type="scientific">Rhizopus oryzae</name>
    <name type="common">Mucormycosis agent</name>
    <name type="synonym">Rhizopus arrhizus var. delemar</name>
    <dbReference type="NCBI Taxonomy" id="64495"/>
    <lineage>
        <taxon>Eukaryota</taxon>
        <taxon>Fungi</taxon>
        <taxon>Fungi incertae sedis</taxon>
        <taxon>Mucoromycota</taxon>
        <taxon>Mucoromycotina</taxon>
        <taxon>Mucoromycetes</taxon>
        <taxon>Mucorales</taxon>
        <taxon>Mucorineae</taxon>
        <taxon>Rhizopodaceae</taxon>
        <taxon>Rhizopus</taxon>
    </lineage>
</organism>
<dbReference type="EMBL" id="JAANIT010000122">
    <property type="protein sequence ID" value="KAG1551833.1"/>
    <property type="molecule type" value="Genomic_DNA"/>
</dbReference>
<gene>
    <name evidence="2" type="ORF">G6F51_001600</name>
</gene>
<feature type="compositionally biased region" description="Basic and acidic residues" evidence="1">
    <location>
        <begin position="14"/>
        <end position="23"/>
    </location>
</feature>